<evidence type="ECO:0000256" key="3">
    <source>
        <dbReference type="PROSITE-ProRule" id="PRU00289"/>
    </source>
</evidence>
<keyword evidence="1 3" id="KW-0547">Nucleotide-binding</keyword>
<evidence type="ECO:0000256" key="1">
    <source>
        <dbReference type="ARBA" id="ARBA00022741"/>
    </source>
</evidence>
<dbReference type="GO" id="GO:0003677">
    <property type="term" value="F:DNA binding"/>
    <property type="evidence" value="ECO:0007669"/>
    <property type="project" value="InterPro"/>
</dbReference>
<comment type="caution">
    <text evidence="6">The sequence shown here is derived from an EMBL/GenBank/DDBJ whole genome shotgun (WGS) entry which is preliminary data.</text>
</comment>
<dbReference type="SMART" id="SM00382">
    <property type="entry name" value="AAA"/>
    <property type="match status" value="3"/>
</dbReference>
<feature type="binding site" evidence="3">
    <location>
        <begin position="976"/>
        <end position="983"/>
    </location>
    <ligand>
        <name>ATP</name>
        <dbReference type="ChEBI" id="CHEBI:30616"/>
    </ligand>
</feature>
<accession>A0A495JD92</accession>
<keyword evidence="4" id="KW-0175">Coiled coil</keyword>
<sequence>MRLLLTVVDPPSVATDYQVDVTPETTVHELAGALAARRPEPTDEPPPIFVAGTPLHPGLVLAEAPLRQGTVLGLGRPAEETATPPRGLVEVRVVGGSDAGGVYQLDIGEHTVGAASTCRVRLSDPALAAVMARVRVTPDGRCHLLPVGTGLLLDRTELDGEAVWPPGAQLAVGSSLLELRTPERADAALQLSEDRTGFDYNRPPRLLPAAKTTRFALPNPPIPPERRPLALIAILAPLVVSGAAYFITKNPATLLFALLSPLALIANQISSRRQGRASYRGRLAEYEEKKARVAAEAQEALTAERLARRQSCPDPAAVLLIAVGPQRRLWERRRSDPDFLELRAGTADLPSEVVLSDPAQDEHRREIRWSALDVPATVAVRRHGVVGVAGGELARTTARWMLAQAAALHSPEDLQLYLLAGAGDAEGWAWTRWLPHLAPRDGQDTLATVGADTQTLARRVAELVALISARAAVSTTDGAFRDVLVVLDGARKLRTLPGVTQILREGPAVGVFAICLDAEEKLLPEECQAVVSQQPDGTLLVTRTLAEPISGVHPDLVAPEWLRRVARALAPLRDTGGKDDGGALPDASRLLDVLAMEPPEPDAVEARWATGGRTTEAVLGISLDGPFALDLKRDGPHALVAGTTGSGKSELLQTLVASLAVANRPDAMTFVLVDYKGGSAFKDCVLLPHTVGMVTDLDTHLVSRALTSLSAELRRREHILAEAGAKDIDDYVELLRREPTRTPMPRLLIVIDEFASMVRDLPDFVTGLVNIAQRGRSLGIHLVLATQRPGGVVSPEIRANTNLRIALRVTDSSESQDVLNAPDAASISKSTPGRAYVRLAQSSLVPFQAGRVGGFRPGSVTTERPAPWLVPLDWTDLGRPAPSRPGGSGPSAELTDLAVLVQAVRGASERLGIPPQHSPWLPALPTTLTVDALPAPRTGDYHLPAVAYGLVDLPARQEQVPLELDLATLGHLHVIGSSRSGRSQTLRTIAGTLARAHSSADVHLYGIDCGNGALLALGELPHCGAVVQRTEAERLGRLLTRLTAEMGRRQQLLASTGSASLVEFRSGTAGSERPPHILVLLDRWEVFDKTFADFDNGTLMSALLTLLREGAGVGIHLVLAGDRSMFSTRVSATTEDKLVLRLSERSDYSMVGINYRQLPDEIEAGRALRAVDGAEAQIALLAPVRHPGAEPAAADGSGQGQARMLTEIAEATRSRDRELPEAARPFRIDVLPDEVSLAQARALVRPAGPLWALLGVGGDQLTAVGPDLATISSFIVAGPPRSGRSTVLMTMVAALLERGTPVVVAAPRRSPLRELAGVAGVLDVVAGEDFTSARLAAATGDRSGPVVVVLDDAELLLKCDAGSDLGEIARTGTETGRAVIMAGTIDGLSGGFGGWHVDARRNRQGALLSPQGLGDGELLGAKLSRGQLGGGRPGRALAHFGDGRVRAVQVPRTDLAAVREAVREAAPLG</sequence>
<dbReference type="Gene3D" id="2.60.200.20">
    <property type="match status" value="1"/>
</dbReference>
<feature type="domain" description="FtsK" evidence="5">
    <location>
        <begin position="624"/>
        <end position="816"/>
    </location>
</feature>
<dbReference type="GO" id="GO:0005524">
    <property type="term" value="F:ATP binding"/>
    <property type="evidence" value="ECO:0007669"/>
    <property type="project" value="UniProtKB-UniRule"/>
</dbReference>
<dbReference type="PROSITE" id="PS50901">
    <property type="entry name" value="FTSK"/>
    <property type="match status" value="2"/>
</dbReference>
<dbReference type="Gene3D" id="3.40.50.300">
    <property type="entry name" value="P-loop containing nucleotide triphosphate hydrolases"/>
    <property type="match status" value="4"/>
</dbReference>
<dbReference type="Proteomes" id="UP000277671">
    <property type="component" value="Unassembled WGS sequence"/>
</dbReference>
<dbReference type="InterPro" id="IPR027417">
    <property type="entry name" value="P-loop_NTPase"/>
</dbReference>
<evidence type="ECO:0000313" key="6">
    <source>
        <dbReference type="EMBL" id="RKR86322.1"/>
    </source>
</evidence>
<dbReference type="CDD" id="cd01127">
    <property type="entry name" value="TrwB_TraG_TraD_VirD4"/>
    <property type="match status" value="1"/>
</dbReference>
<dbReference type="OrthoDB" id="9807790at2"/>
<dbReference type="Pfam" id="PF01580">
    <property type="entry name" value="FtsK_SpoIIIE"/>
    <property type="match status" value="2"/>
</dbReference>
<organism evidence="6 7">
    <name type="scientific">Micromonospora pisi</name>
    <dbReference type="NCBI Taxonomy" id="589240"/>
    <lineage>
        <taxon>Bacteria</taxon>
        <taxon>Bacillati</taxon>
        <taxon>Actinomycetota</taxon>
        <taxon>Actinomycetes</taxon>
        <taxon>Micromonosporales</taxon>
        <taxon>Micromonosporaceae</taxon>
        <taxon>Micromonospora</taxon>
    </lineage>
</organism>
<proteinExistence type="predicted"/>
<feature type="domain" description="FtsK" evidence="5">
    <location>
        <begin position="959"/>
        <end position="1153"/>
    </location>
</feature>
<reference evidence="6 7" key="1">
    <citation type="submission" date="2018-10" db="EMBL/GenBank/DDBJ databases">
        <title>Sequencing the genomes of 1000 actinobacteria strains.</title>
        <authorList>
            <person name="Klenk H.-P."/>
        </authorList>
    </citation>
    <scope>NUCLEOTIDE SEQUENCE [LARGE SCALE GENOMIC DNA]</scope>
    <source>
        <strain evidence="6 7">DSM 45175</strain>
    </source>
</reference>
<dbReference type="InterPro" id="IPR050206">
    <property type="entry name" value="FtsK/SpoIIIE/SftA"/>
</dbReference>
<evidence type="ECO:0000259" key="5">
    <source>
        <dbReference type="PROSITE" id="PS50901"/>
    </source>
</evidence>
<dbReference type="PANTHER" id="PTHR22683:SF1">
    <property type="entry name" value="TYPE VII SECRETION SYSTEM PROTEIN ESSC"/>
    <property type="match status" value="1"/>
</dbReference>
<protein>
    <submittedName>
        <fullName evidence="6">S-DNA-T family DNA segregation ATPase FtsK/SpoIIIE</fullName>
    </submittedName>
</protein>
<evidence type="ECO:0000256" key="4">
    <source>
        <dbReference type="SAM" id="Coils"/>
    </source>
</evidence>
<dbReference type="RefSeq" id="WP_121154255.1">
    <property type="nucleotide sequence ID" value="NZ_RBKT01000001.1"/>
</dbReference>
<dbReference type="SUPFAM" id="SSF52540">
    <property type="entry name" value="P-loop containing nucleoside triphosphate hydrolases"/>
    <property type="match status" value="3"/>
</dbReference>
<name>A0A495JD92_9ACTN</name>
<evidence type="ECO:0000313" key="7">
    <source>
        <dbReference type="Proteomes" id="UP000277671"/>
    </source>
</evidence>
<keyword evidence="2 3" id="KW-0067">ATP-binding</keyword>
<evidence type="ECO:0000256" key="2">
    <source>
        <dbReference type="ARBA" id="ARBA00022840"/>
    </source>
</evidence>
<dbReference type="InterPro" id="IPR003593">
    <property type="entry name" value="AAA+_ATPase"/>
</dbReference>
<dbReference type="InterPro" id="IPR002543">
    <property type="entry name" value="FtsK_dom"/>
</dbReference>
<feature type="coiled-coil region" evidence="4">
    <location>
        <begin position="276"/>
        <end position="303"/>
    </location>
</feature>
<dbReference type="CDD" id="cd00060">
    <property type="entry name" value="FHA"/>
    <property type="match status" value="1"/>
</dbReference>
<dbReference type="PANTHER" id="PTHR22683">
    <property type="entry name" value="SPORULATION PROTEIN RELATED"/>
    <property type="match status" value="1"/>
</dbReference>
<keyword evidence="7" id="KW-1185">Reference proteome</keyword>
<feature type="binding site" evidence="3">
    <location>
        <begin position="642"/>
        <end position="649"/>
    </location>
    <ligand>
        <name>ATP</name>
        <dbReference type="ChEBI" id="CHEBI:30616"/>
    </ligand>
</feature>
<gene>
    <name evidence="6" type="ORF">BDK92_0546</name>
</gene>
<dbReference type="EMBL" id="RBKT01000001">
    <property type="protein sequence ID" value="RKR86322.1"/>
    <property type="molecule type" value="Genomic_DNA"/>
</dbReference>